<dbReference type="InterPro" id="IPR027417">
    <property type="entry name" value="P-loop_NTPase"/>
</dbReference>
<dbReference type="Pfam" id="PF13191">
    <property type="entry name" value="AAA_16"/>
    <property type="match status" value="1"/>
</dbReference>
<name>A0A7R7YQQ0_9MYCO</name>
<keyword evidence="3" id="KW-1185">Reference proteome</keyword>
<dbReference type="Proteomes" id="UP000595446">
    <property type="component" value="Chromosome"/>
</dbReference>
<reference evidence="2 3" key="1">
    <citation type="submission" date="2020-12" db="EMBL/GenBank/DDBJ databases">
        <title>Complete genome sequence of Mycobacterium heckeshornense JCM 15655T, closely related to a pathogenic non-tuberculous mycobacterial species Mycobacterium xenopi.</title>
        <authorList>
            <person name="Yoshida M."/>
            <person name="Fukano H."/>
            <person name="Asakura T."/>
            <person name="Suzuki M."/>
            <person name="Hoshino Y."/>
        </authorList>
    </citation>
    <scope>NUCLEOTIDE SEQUENCE [LARGE SCALE GENOMIC DNA]</scope>
    <source>
        <strain evidence="2 3">JCM 15655</strain>
    </source>
</reference>
<sequence>MHAESGSGSVWPMVARDDEFRRALAALDASAQVRGVVLVGEAGVGKSTLVRTLAKTLESDKRTVWFVLGTETGRDVPFGAFYRLVPPDTAHEPP</sequence>
<evidence type="ECO:0000313" key="3">
    <source>
        <dbReference type="Proteomes" id="UP000595446"/>
    </source>
</evidence>
<organism evidence="2 3">
    <name type="scientific">Mycobacterium heckeshornense</name>
    <dbReference type="NCBI Taxonomy" id="110505"/>
    <lineage>
        <taxon>Bacteria</taxon>
        <taxon>Bacillati</taxon>
        <taxon>Actinomycetota</taxon>
        <taxon>Actinomycetes</taxon>
        <taxon>Mycobacteriales</taxon>
        <taxon>Mycobacteriaceae</taxon>
        <taxon>Mycobacterium</taxon>
    </lineage>
</organism>
<dbReference type="Gene3D" id="3.40.50.300">
    <property type="entry name" value="P-loop containing nucleotide triphosphate hydrolases"/>
    <property type="match status" value="1"/>
</dbReference>
<evidence type="ECO:0000313" key="2">
    <source>
        <dbReference type="EMBL" id="BCO33685.1"/>
    </source>
</evidence>
<dbReference type="EMBL" id="AP024237">
    <property type="protein sequence ID" value="BCO33685.1"/>
    <property type="molecule type" value="Genomic_DNA"/>
</dbReference>
<proteinExistence type="predicted"/>
<gene>
    <name evidence="2" type="ORF">MHEC_01180</name>
</gene>
<dbReference type="AlphaFoldDB" id="A0A7R7YQQ0"/>
<protein>
    <recommendedName>
        <fullName evidence="1">Orc1-like AAA ATPase domain-containing protein</fullName>
    </recommendedName>
</protein>
<dbReference type="InterPro" id="IPR041664">
    <property type="entry name" value="AAA_16"/>
</dbReference>
<evidence type="ECO:0000259" key="1">
    <source>
        <dbReference type="Pfam" id="PF13191"/>
    </source>
</evidence>
<feature type="domain" description="Orc1-like AAA ATPase" evidence="1">
    <location>
        <begin position="14"/>
        <end position="85"/>
    </location>
</feature>
<dbReference type="SUPFAM" id="SSF52540">
    <property type="entry name" value="P-loop containing nucleoside triphosphate hydrolases"/>
    <property type="match status" value="1"/>
</dbReference>
<accession>A0A7R7YQQ0</accession>